<proteinExistence type="predicted"/>
<gene>
    <name evidence="1" type="ORF">NYM_LOCUS1692</name>
</gene>
<dbReference type="EMBL" id="LR721774">
    <property type="protein sequence ID" value="VVV46022.1"/>
    <property type="molecule type" value="Genomic_DNA"/>
</dbReference>
<accession>A0A5K0VXJ3</accession>
<organism evidence="1">
    <name type="scientific">Nymphaea colorata</name>
    <name type="common">pocket water lily</name>
    <dbReference type="NCBI Taxonomy" id="210225"/>
    <lineage>
        <taxon>Eukaryota</taxon>
        <taxon>Viridiplantae</taxon>
        <taxon>Streptophyta</taxon>
        <taxon>Embryophyta</taxon>
        <taxon>Tracheophyta</taxon>
        <taxon>Spermatophyta</taxon>
        <taxon>Magnoliopsida</taxon>
        <taxon>Nymphaeales</taxon>
        <taxon>Nymphaeaceae</taxon>
        <taxon>Nymphaea</taxon>
    </lineage>
</organism>
<sequence>MVLTSAGREVTEKLSLSKFFESVGIEWVFLTLAEAVTECQFLLEHQEKGKQTEDHEYVAVELMGHRNSTLAQE</sequence>
<protein>
    <recommendedName>
        <fullName evidence="2">STAS domain-containing protein</fullName>
    </recommendedName>
</protein>
<reference evidence="1" key="1">
    <citation type="submission" date="2019-09" db="EMBL/GenBank/DDBJ databases">
        <authorList>
            <person name="Zhang L."/>
        </authorList>
    </citation>
    <scope>NUCLEOTIDE SEQUENCE</scope>
</reference>
<evidence type="ECO:0000313" key="1">
    <source>
        <dbReference type="EMBL" id="VVV46022.1"/>
    </source>
</evidence>
<name>A0A5K0VXJ3_9MAGN</name>
<evidence type="ECO:0008006" key="2">
    <source>
        <dbReference type="Google" id="ProtNLM"/>
    </source>
</evidence>
<dbReference type="AlphaFoldDB" id="A0A5K0VXJ3"/>